<dbReference type="EMBL" id="AP024202">
    <property type="protein sequence ID" value="BCN93199.1"/>
    <property type="molecule type" value="Genomic_DNA"/>
</dbReference>
<dbReference type="SUPFAM" id="SSF56935">
    <property type="entry name" value="Porins"/>
    <property type="match status" value="1"/>
</dbReference>
<dbReference type="Pfam" id="PF00593">
    <property type="entry name" value="TonB_dep_Rec_b-barrel"/>
    <property type="match status" value="1"/>
</dbReference>
<evidence type="ECO:0000313" key="17">
    <source>
        <dbReference type="Proteomes" id="UP001054820"/>
    </source>
</evidence>
<comment type="similarity">
    <text evidence="2">Belongs to the TonB-dependent receptor family. Hemoglobin/haptoglobin binding protein subfamily.</text>
</comment>
<organism evidence="16 17">
    <name type="scientific">Thiomicrorhabdus immobilis</name>
    <dbReference type="NCBI Taxonomy" id="2791037"/>
    <lineage>
        <taxon>Bacteria</taxon>
        <taxon>Pseudomonadati</taxon>
        <taxon>Pseudomonadota</taxon>
        <taxon>Gammaproteobacteria</taxon>
        <taxon>Thiotrichales</taxon>
        <taxon>Piscirickettsiaceae</taxon>
        <taxon>Thiomicrorhabdus</taxon>
    </lineage>
</organism>
<reference evidence="16" key="1">
    <citation type="journal article" date="2022" name="Arch. Microbiol.">
        <title>Thiomicrorhabdus immobilis sp. nov., a mesophilic sulfur-oxidizing bacterium isolated from sediment of a brackish lake in northern Japan.</title>
        <authorList>
            <person name="Kojima H."/>
            <person name="Mochizuki J."/>
            <person name="Kanda M."/>
            <person name="Watanabe T."/>
            <person name="Fukui M."/>
        </authorList>
    </citation>
    <scope>NUCLEOTIDE SEQUENCE</scope>
    <source>
        <strain evidence="16">Am19</strain>
    </source>
</reference>
<proteinExistence type="inferred from homology"/>
<evidence type="ECO:0000256" key="7">
    <source>
        <dbReference type="ARBA" id="ARBA00023077"/>
    </source>
</evidence>
<evidence type="ECO:0000259" key="15">
    <source>
        <dbReference type="Pfam" id="PF07715"/>
    </source>
</evidence>
<evidence type="ECO:0000256" key="10">
    <source>
        <dbReference type="ARBA" id="ARBA00023237"/>
    </source>
</evidence>
<name>A0ABM7MCX4_9GAMM</name>
<feature type="domain" description="TonB-dependent receptor-like beta-barrel" evidence="14">
    <location>
        <begin position="198"/>
        <end position="574"/>
    </location>
</feature>
<dbReference type="CDD" id="cd01347">
    <property type="entry name" value="ligand_gated_channel"/>
    <property type="match status" value="1"/>
</dbReference>
<protein>
    <submittedName>
        <fullName evidence="16">Vitamin B12 transporter BtuB</fullName>
    </submittedName>
</protein>
<evidence type="ECO:0000256" key="11">
    <source>
        <dbReference type="PROSITE-ProRule" id="PRU01360"/>
    </source>
</evidence>
<evidence type="ECO:0000256" key="12">
    <source>
        <dbReference type="RuleBase" id="RU003357"/>
    </source>
</evidence>
<keyword evidence="4 11" id="KW-1134">Transmembrane beta strand</keyword>
<evidence type="ECO:0000256" key="8">
    <source>
        <dbReference type="ARBA" id="ARBA00023136"/>
    </source>
</evidence>
<dbReference type="InterPro" id="IPR037066">
    <property type="entry name" value="Plug_dom_sf"/>
</dbReference>
<evidence type="ECO:0000313" key="16">
    <source>
        <dbReference type="EMBL" id="BCN93199.1"/>
    </source>
</evidence>
<evidence type="ECO:0000256" key="9">
    <source>
        <dbReference type="ARBA" id="ARBA00023170"/>
    </source>
</evidence>
<dbReference type="InterPro" id="IPR039426">
    <property type="entry name" value="TonB-dep_rcpt-like"/>
</dbReference>
<dbReference type="RefSeq" id="WP_237264180.1">
    <property type="nucleotide sequence ID" value="NZ_AP024202.1"/>
</dbReference>
<dbReference type="InterPro" id="IPR036942">
    <property type="entry name" value="Beta-barrel_TonB_sf"/>
</dbReference>
<dbReference type="Gene3D" id="2.40.170.20">
    <property type="entry name" value="TonB-dependent receptor, beta-barrel domain"/>
    <property type="match status" value="1"/>
</dbReference>
<dbReference type="Gene3D" id="2.170.130.10">
    <property type="entry name" value="TonB-dependent receptor, plug domain"/>
    <property type="match status" value="1"/>
</dbReference>
<sequence>MKLSKITAAILATALPTSVFADQNTLEQIIVSANNFAQNVRSVTSEMHVITAEEIEAKHYTTLIQALNTLPGISFTQNGGLGSSTSILLRGSSNNRTLILIDGIRANDPSSTTGANLANIMIANIERIEVIKGAQSGVWGSDAAAGVINIITKDSPDTFINAEAGSYNTRKLSVATTLKAEKTSLALSASHIETDGFTSYAPRGENIGQYEDDGYDNTNFSAKFSTDFGENGSLNVTHHHTKALSDYDAEYANPNSDGAVDAQTDLTSIEYKIDNTKLTLQQSLFTSNQKESDYTDNVEGTTQSIQLTQQLGNLILGTAYSYNKIDSEKPVYSFPAPTYIKTYQNQLIQKTDTTTVSAFANHSHEFEGVVFNEALRWDNYSNFDPKFTGKIGAKFPIDELSSISMNYGTAYNAPSLMQIVNPWGISNPSLKPENSRELSLNYTNGGFTLSLFDKNIEDLIEWQSSQFQNVEGSTNIKGYEISYSKSLGKIDISTNFTRLKTEKEDGTPLARRPETQIGFDMTWYATNQLDINLNAQYIGERSEEHYTQNYSVWNANLNYQINKSISAYLKVENLFDTYYQVIDNYATAERSAYIGVNAKF</sequence>
<evidence type="ECO:0000256" key="2">
    <source>
        <dbReference type="ARBA" id="ARBA00008143"/>
    </source>
</evidence>
<dbReference type="PANTHER" id="PTHR30069">
    <property type="entry name" value="TONB-DEPENDENT OUTER MEMBRANE RECEPTOR"/>
    <property type="match status" value="1"/>
</dbReference>
<gene>
    <name evidence="16" type="primary">btuB</name>
    <name evidence="16" type="ORF">THMIRHAM_09840</name>
</gene>
<dbReference type="Proteomes" id="UP001054820">
    <property type="component" value="Chromosome"/>
</dbReference>
<feature type="domain" description="TonB-dependent receptor plug" evidence="15">
    <location>
        <begin position="40"/>
        <end position="147"/>
    </location>
</feature>
<evidence type="ECO:0000256" key="1">
    <source>
        <dbReference type="ARBA" id="ARBA00004571"/>
    </source>
</evidence>
<feature type="signal peptide" evidence="13">
    <location>
        <begin position="1"/>
        <end position="21"/>
    </location>
</feature>
<keyword evidence="6 13" id="KW-0732">Signal</keyword>
<dbReference type="InterPro" id="IPR012910">
    <property type="entry name" value="Plug_dom"/>
</dbReference>
<keyword evidence="9" id="KW-0675">Receptor</keyword>
<evidence type="ECO:0000256" key="13">
    <source>
        <dbReference type="SAM" id="SignalP"/>
    </source>
</evidence>
<keyword evidence="8 11" id="KW-0472">Membrane</keyword>
<dbReference type="Pfam" id="PF07715">
    <property type="entry name" value="Plug"/>
    <property type="match status" value="1"/>
</dbReference>
<keyword evidence="7 12" id="KW-0798">TonB box</keyword>
<dbReference type="PANTHER" id="PTHR30069:SF29">
    <property type="entry name" value="HEMOGLOBIN AND HEMOGLOBIN-HAPTOGLOBIN-BINDING PROTEIN 1-RELATED"/>
    <property type="match status" value="1"/>
</dbReference>
<feature type="chain" id="PRO_5046335629" evidence="13">
    <location>
        <begin position="22"/>
        <end position="600"/>
    </location>
</feature>
<dbReference type="InterPro" id="IPR000531">
    <property type="entry name" value="Beta-barrel_TonB"/>
</dbReference>
<evidence type="ECO:0000256" key="3">
    <source>
        <dbReference type="ARBA" id="ARBA00022448"/>
    </source>
</evidence>
<keyword evidence="17" id="KW-1185">Reference proteome</keyword>
<keyword evidence="10 11" id="KW-0998">Cell outer membrane</keyword>
<keyword evidence="5 11" id="KW-0812">Transmembrane</keyword>
<evidence type="ECO:0000259" key="14">
    <source>
        <dbReference type="Pfam" id="PF00593"/>
    </source>
</evidence>
<evidence type="ECO:0000256" key="6">
    <source>
        <dbReference type="ARBA" id="ARBA00022729"/>
    </source>
</evidence>
<comment type="subcellular location">
    <subcellularLocation>
        <location evidence="1 11">Cell outer membrane</location>
        <topology evidence="1 11">Multi-pass membrane protein</topology>
    </subcellularLocation>
</comment>
<evidence type="ECO:0000256" key="5">
    <source>
        <dbReference type="ARBA" id="ARBA00022692"/>
    </source>
</evidence>
<evidence type="ECO:0000256" key="4">
    <source>
        <dbReference type="ARBA" id="ARBA00022452"/>
    </source>
</evidence>
<keyword evidence="3 11" id="KW-0813">Transport</keyword>
<accession>A0ABM7MCX4</accession>
<dbReference type="PROSITE" id="PS52016">
    <property type="entry name" value="TONB_DEPENDENT_REC_3"/>
    <property type="match status" value="1"/>
</dbReference>